<dbReference type="Gene3D" id="6.20.20.10">
    <property type="match status" value="2"/>
</dbReference>
<dbReference type="SUPFAM" id="SSF57938">
    <property type="entry name" value="DnaJ/Hsp40 cysteine-rich domain"/>
    <property type="match status" value="1"/>
</dbReference>
<gene>
    <name evidence="2" type="ORF">COX73_00700</name>
</gene>
<dbReference type="EMBL" id="PFPS01000030">
    <property type="protein sequence ID" value="PJA02449.1"/>
    <property type="molecule type" value="Genomic_DNA"/>
</dbReference>
<evidence type="ECO:0000313" key="3">
    <source>
        <dbReference type="Proteomes" id="UP000231469"/>
    </source>
</evidence>
<organism evidence="2 3">
    <name type="scientific">bacterium (Candidatus Gribaldobacteria) CG_4_10_14_0_2_um_filter_36_18</name>
    <dbReference type="NCBI Taxonomy" id="2014264"/>
    <lineage>
        <taxon>Bacteria</taxon>
        <taxon>Candidatus Gribaldobacteria</taxon>
    </lineage>
</organism>
<protein>
    <recommendedName>
        <fullName evidence="4">CR-type domain-containing protein</fullName>
    </recommendedName>
</protein>
<accession>A0A2M7VLA4</accession>
<dbReference type="Proteomes" id="UP000231469">
    <property type="component" value="Unassembled WGS sequence"/>
</dbReference>
<dbReference type="InterPro" id="IPR036410">
    <property type="entry name" value="HSP_DnaJ_Cys-rich_dom_sf"/>
</dbReference>
<feature type="compositionally biased region" description="Basic and acidic residues" evidence="1">
    <location>
        <begin position="79"/>
        <end position="89"/>
    </location>
</feature>
<evidence type="ECO:0000313" key="2">
    <source>
        <dbReference type="EMBL" id="PJA02449.1"/>
    </source>
</evidence>
<dbReference type="AlphaFoldDB" id="A0A2M7VLA4"/>
<feature type="region of interest" description="Disordered" evidence="1">
    <location>
        <begin position="79"/>
        <end position="100"/>
    </location>
</feature>
<comment type="caution">
    <text evidence="2">The sequence shown here is derived from an EMBL/GenBank/DDBJ whole genome shotgun (WGS) entry which is preliminary data.</text>
</comment>
<evidence type="ECO:0008006" key="4">
    <source>
        <dbReference type="Google" id="ProtNLM"/>
    </source>
</evidence>
<name>A0A2M7VLA4_9BACT</name>
<evidence type="ECO:0000256" key="1">
    <source>
        <dbReference type="SAM" id="MobiDB-lite"/>
    </source>
</evidence>
<reference evidence="3" key="1">
    <citation type="submission" date="2017-09" db="EMBL/GenBank/DDBJ databases">
        <title>Depth-based differentiation of microbial function through sediment-hosted aquifers and enrichment of novel symbionts in the deep terrestrial subsurface.</title>
        <authorList>
            <person name="Probst A.J."/>
            <person name="Ladd B."/>
            <person name="Jarett J.K."/>
            <person name="Geller-Mcgrath D.E."/>
            <person name="Sieber C.M.K."/>
            <person name="Emerson J.B."/>
            <person name="Anantharaman K."/>
            <person name="Thomas B.C."/>
            <person name="Malmstrom R."/>
            <person name="Stieglmeier M."/>
            <person name="Klingl A."/>
            <person name="Woyke T."/>
            <person name="Ryan C.M."/>
            <person name="Banfield J.F."/>
        </authorList>
    </citation>
    <scope>NUCLEOTIDE SEQUENCE [LARGE SCALE GENOMIC DNA]</scope>
</reference>
<proteinExistence type="predicted"/>
<sequence length="100" mass="10667">MKKGPIKSKEITCAFCKGKGIDPFGIPSKMSSCQVCWGKGKVAIADIPHETCSACKGTGIFEHHRLPCSVCKGKGMVPKDRREGPKGMDIETGLPGIGNY</sequence>